<keyword evidence="1" id="KW-0675">Receptor</keyword>
<reference evidence="1" key="1">
    <citation type="submission" date="2020-04" db="EMBL/GenBank/DDBJ databases">
        <title>Deep metagenomics examines the oral microbiome during advanced dental caries in children, revealing novel taxa and co-occurrences with host molecules.</title>
        <authorList>
            <person name="Baker J.L."/>
            <person name="Morton J.T."/>
            <person name="Dinis M."/>
            <person name="Alvarez R."/>
            <person name="Tran N.C."/>
            <person name="Knight R."/>
            <person name="Edlund A."/>
        </authorList>
    </citation>
    <scope>NUCLEOTIDE SEQUENCE</scope>
    <source>
        <strain evidence="1">JCVI_30_bin.13</strain>
    </source>
</reference>
<sequence length="305" mass="35028">MCDIQYKGQLSKEQVRELVEKYPLKNPAMHKDLQHVVDALGRNGTCPQSRAINALPDKVSDGKAYKPDHNDLLRLYDELRLHKHLRLNFDYGKKEKPIYFTCPSQGREQPLTAAEDVNSDNTHADRFFTAMRTHPRTNSLPHAENTSTTILVAYADEDLELVDDFMTRLTVNLAIFKDYDIQWRRLSDIVTAFALDAQVVDKHAAADYIMELITPNYLSSPLRRIHDIASLRGEPLIETLPILLEDTPLDELAEHLKADLSVMYCGNLSNPSSYADQTTTRQRSHFINGFIDRFKRTITQREEEQ</sequence>
<dbReference type="AlphaFoldDB" id="A0A929RND2"/>
<gene>
    <name evidence="1" type="ORF">HXK09_02955</name>
</gene>
<dbReference type="EMBL" id="JABZGF010000050">
    <property type="protein sequence ID" value="MBF0966120.1"/>
    <property type="molecule type" value="Genomic_DNA"/>
</dbReference>
<protein>
    <submittedName>
        <fullName evidence="1">Toll/interleukin-1 receptor domain-containing protein</fullName>
    </submittedName>
</protein>
<comment type="caution">
    <text evidence="1">The sequence shown here is derived from an EMBL/GenBank/DDBJ whole genome shotgun (WGS) entry which is preliminary data.</text>
</comment>
<organism evidence="1 2">
    <name type="scientific">Actinomyces bouchesdurhonensis</name>
    <dbReference type="NCBI Taxonomy" id="1852361"/>
    <lineage>
        <taxon>Bacteria</taxon>
        <taxon>Bacillati</taxon>
        <taxon>Actinomycetota</taxon>
        <taxon>Actinomycetes</taxon>
        <taxon>Actinomycetales</taxon>
        <taxon>Actinomycetaceae</taxon>
        <taxon>Actinomyces</taxon>
    </lineage>
</organism>
<accession>A0A929RND2</accession>
<evidence type="ECO:0000313" key="2">
    <source>
        <dbReference type="Proteomes" id="UP000759246"/>
    </source>
</evidence>
<dbReference type="Proteomes" id="UP000759246">
    <property type="component" value="Unassembled WGS sequence"/>
</dbReference>
<name>A0A929RND2_9ACTO</name>
<evidence type="ECO:0000313" key="1">
    <source>
        <dbReference type="EMBL" id="MBF0966120.1"/>
    </source>
</evidence>
<dbReference type="RefSeq" id="WP_314804899.1">
    <property type="nucleotide sequence ID" value="NZ_CAUVCF010000027.1"/>
</dbReference>
<proteinExistence type="predicted"/>